<feature type="compositionally biased region" description="Basic and acidic residues" evidence="14">
    <location>
        <begin position="17"/>
        <end position="27"/>
    </location>
</feature>
<gene>
    <name evidence="13 15" type="primary">flhB</name>
    <name evidence="15" type="ORF">WI372_16090</name>
</gene>
<dbReference type="PRINTS" id="PR00950">
    <property type="entry name" value="TYPE3IMSPROT"/>
</dbReference>
<dbReference type="InterPro" id="IPR006136">
    <property type="entry name" value="FlhB"/>
</dbReference>
<evidence type="ECO:0000256" key="8">
    <source>
        <dbReference type="ARBA" id="ARBA00022927"/>
    </source>
</evidence>
<dbReference type="Gene3D" id="3.40.1690.10">
    <property type="entry name" value="secretion proteins EscU"/>
    <property type="match status" value="1"/>
</dbReference>
<dbReference type="NCBIfam" id="TIGR00328">
    <property type="entry name" value="flhB"/>
    <property type="match status" value="1"/>
</dbReference>
<keyword evidence="15" id="KW-0282">Flagellum</keyword>
<feature type="compositionally biased region" description="Basic and acidic residues" evidence="14">
    <location>
        <begin position="1"/>
        <end position="11"/>
    </location>
</feature>
<evidence type="ECO:0000256" key="11">
    <source>
        <dbReference type="ARBA" id="ARBA00023225"/>
    </source>
</evidence>
<reference evidence="15 16" key="1">
    <citation type="submission" date="2024-02" db="EMBL/GenBank/DDBJ databases">
        <title>A novel Gemmatimonadota bacterium.</title>
        <authorList>
            <person name="Du Z.-J."/>
            <person name="Ye Y.-Q."/>
        </authorList>
    </citation>
    <scope>NUCLEOTIDE SEQUENCE [LARGE SCALE GENOMIC DNA]</scope>
    <source>
        <strain evidence="15 16">DH-20</strain>
    </source>
</reference>
<dbReference type="Gene3D" id="6.10.250.2080">
    <property type="match status" value="1"/>
</dbReference>
<keyword evidence="6 13" id="KW-0812">Transmembrane</keyword>
<keyword evidence="16" id="KW-1185">Reference proteome</keyword>
<comment type="subcellular location">
    <subcellularLocation>
        <location evidence="1">Cell membrane</location>
        <topology evidence="1">Multi-pass membrane protein</topology>
    </subcellularLocation>
</comment>
<comment type="function">
    <text evidence="12 13">Required for formation of the rod structure in the basal body of the flagellar apparatus. Together with FliI and FliH, may constitute the export apparatus of flagellin.</text>
</comment>
<sequence length="363" mass="39824">MADDGFQERTEQATPRRRQEARNEGRIPKSQEIGSAFGLLAAGIALGPAAKMSGDALQMFFRQSLGSHGRMLGSPVWTADWMQESLGGLLLSFVPLLVTLAAVGLFVAAVQARGTLTTKPLEVNWERVAPWKNIKRFVGIKPFVELFKAVLKVVIVGLVIWVVLDRAWGELIQLPQMAPGSLLSLMSIYVVRVLVASSLALMALAGADYAYQVWQHEKELRMTREEVKKELRETEGDPFVKARLRQLGRSLARMRMMAEVPTADVVVTNPTHIAVALRYDINESPAPIVVAMGARKTALRIRKIAAESGVPIIENKPLARALFKTAQVGGPVPPALYVAVAEVLAFVIRHGLGRSRRLVEVKV</sequence>
<evidence type="ECO:0000256" key="12">
    <source>
        <dbReference type="ARBA" id="ARBA00025078"/>
    </source>
</evidence>
<evidence type="ECO:0000313" key="15">
    <source>
        <dbReference type="EMBL" id="MEK9502514.1"/>
    </source>
</evidence>
<feature type="region of interest" description="Disordered" evidence="14">
    <location>
        <begin position="1"/>
        <end position="27"/>
    </location>
</feature>
<protein>
    <recommendedName>
        <fullName evidence="3 13">Flagellar biosynthetic protein FlhB</fullName>
    </recommendedName>
</protein>
<organism evidence="15 16">
    <name type="scientific">Gaopeijia maritima</name>
    <dbReference type="NCBI Taxonomy" id="3119007"/>
    <lineage>
        <taxon>Bacteria</taxon>
        <taxon>Pseudomonadati</taxon>
        <taxon>Gemmatimonadota</taxon>
        <taxon>Longimicrobiia</taxon>
        <taxon>Gaopeijiales</taxon>
        <taxon>Gaopeijiaceae</taxon>
        <taxon>Gaopeijia</taxon>
    </lineage>
</organism>
<dbReference type="InterPro" id="IPR006135">
    <property type="entry name" value="T3SS_substrate_exporter"/>
</dbReference>
<proteinExistence type="inferred from homology"/>
<feature type="transmembrane region" description="Helical" evidence="13">
    <location>
        <begin position="184"/>
        <end position="211"/>
    </location>
</feature>
<feature type="transmembrane region" description="Helical" evidence="13">
    <location>
        <begin position="89"/>
        <end position="110"/>
    </location>
</feature>
<keyword evidence="10 13" id="KW-0472">Membrane</keyword>
<dbReference type="InterPro" id="IPR029025">
    <property type="entry name" value="T3SS_substrate_exporter_C"/>
</dbReference>
<evidence type="ECO:0000256" key="14">
    <source>
        <dbReference type="SAM" id="MobiDB-lite"/>
    </source>
</evidence>
<evidence type="ECO:0000256" key="13">
    <source>
        <dbReference type="RuleBase" id="RU364091"/>
    </source>
</evidence>
<comment type="similarity">
    <text evidence="2 13">Belongs to the type III secretion exporter family.</text>
</comment>
<keyword evidence="9 13" id="KW-1133">Transmembrane helix</keyword>
<feature type="transmembrane region" description="Helical" evidence="13">
    <location>
        <begin position="146"/>
        <end position="164"/>
    </location>
</feature>
<evidence type="ECO:0000256" key="9">
    <source>
        <dbReference type="ARBA" id="ARBA00022989"/>
    </source>
</evidence>
<keyword evidence="8 13" id="KW-0653">Protein transport</keyword>
<evidence type="ECO:0000256" key="2">
    <source>
        <dbReference type="ARBA" id="ARBA00010690"/>
    </source>
</evidence>
<evidence type="ECO:0000256" key="7">
    <source>
        <dbReference type="ARBA" id="ARBA00022795"/>
    </source>
</evidence>
<evidence type="ECO:0000256" key="3">
    <source>
        <dbReference type="ARBA" id="ARBA00021622"/>
    </source>
</evidence>
<name>A0ABU9ECP6_9BACT</name>
<dbReference type="RefSeq" id="WP_405280588.1">
    <property type="nucleotide sequence ID" value="NZ_CP144380.1"/>
</dbReference>
<keyword evidence="4 13" id="KW-0813">Transport</keyword>
<keyword evidence="11 13" id="KW-1006">Bacterial flagellum protein export</keyword>
<evidence type="ECO:0000313" key="16">
    <source>
        <dbReference type="Proteomes" id="UP001484239"/>
    </source>
</evidence>
<dbReference type="Proteomes" id="UP001484239">
    <property type="component" value="Unassembled WGS sequence"/>
</dbReference>
<keyword evidence="5 13" id="KW-1003">Cell membrane</keyword>
<comment type="caution">
    <text evidence="15">The sequence shown here is derived from an EMBL/GenBank/DDBJ whole genome shotgun (WGS) entry which is preliminary data.</text>
</comment>
<evidence type="ECO:0000256" key="10">
    <source>
        <dbReference type="ARBA" id="ARBA00023136"/>
    </source>
</evidence>
<dbReference type="EMBL" id="JBBHLI010000012">
    <property type="protein sequence ID" value="MEK9502514.1"/>
    <property type="molecule type" value="Genomic_DNA"/>
</dbReference>
<feature type="transmembrane region" description="Helical" evidence="13">
    <location>
        <begin position="33"/>
        <end position="50"/>
    </location>
</feature>
<keyword evidence="15" id="KW-0966">Cell projection</keyword>
<dbReference type="SUPFAM" id="SSF160544">
    <property type="entry name" value="EscU C-terminal domain-like"/>
    <property type="match status" value="1"/>
</dbReference>
<keyword evidence="7 13" id="KW-1005">Bacterial flagellum biogenesis</keyword>
<evidence type="ECO:0000256" key="6">
    <source>
        <dbReference type="ARBA" id="ARBA00022692"/>
    </source>
</evidence>
<evidence type="ECO:0000256" key="4">
    <source>
        <dbReference type="ARBA" id="ARBA00022448"/>
    </source>
</evidence>
<accession>A0ABU9ECP6</accession>
<keyword evidence="15" id="KW-0969">Cilium</keyword>
<dbReference type="PANTHER" id="PTHR30531">
    <property type="entry name" value="FLAGELLAR BIOSYNTHETIC PROTEIN FLHB"/>
    <property type="match status" value="1"/>
</dbReference>
<evidence type="ECO:0000256" key="5">
    <source>
        <dbReference type="ARBA" id="ARBA00022475"/>
    </source>
</evidence>
<dbReference type="Pfam" id="PF01312">
    <property type="entry name" value="Bac_export_2"/>
    <property type="match status" value="1"/>
</dbReference>
<dbReference type="PANTHER" id="PTHR30531:SF12">
    <property type="entry name" value="FLAGELLAR BIOSYNTHETIC PROTEIN FLHB"/>
    <property type="match status" value="1"/>
</dbReference>
<evidence type="ECO:0000256" key="1">
    <source>
        <dbReference type="ARBA" id="ARBA00004651"/>
    </source>
</evidence>